<proteinExistence type="predicted"/>
<dbReference type="InterPro" id="IPR017520">
    <property type="entry name" value="CHP03086"/>
</dbReference>
<protein>
    <submittedName>
        <fullName evidence="3">TIGR03086 family protein</fullName>
    </submittedName>
</protein>
<dbReference type="InterPro" id="IPR017517">
    <property type="entry name" value="Maleyloyr_isom"/>
</dbReference>
<sequence>MSTKTSELLAVAAPGTAAVVRGVADDQLDRPTPCPEYPVRDLLNHLFEVAVNFQAMARREEVDWSGGVDHLTDGWRDRFATETQRLVEAWSDPDALEGDSPGMGLPQETVGLMALIDLTVHGWDLARATGQALVVEPSVVAAGHEFMDRMGDTGQRMGAFGAPVATDADPTSLDALLGRTGRDPAWTRS</sequence>
<evidence type="ECO:0000259" key="2">
    <source>
        <dbReference type="Pfam" id="PF11716"/>
    </source>
</evidence>
<evidence type="ECO:0000313" key="3">
    <source>
        <dbReference type="EMBL" id="SCG60089.1"/>
    </source>
</evidence>
<gene>
    <name evidence="3" type="ORF">GA0070213_106293</name>
</gene>
<dbReference type="SUPFAM" id="SSF109854">
    <property type="entry name" value="DinB/YfiT-like putative metalloenzymes"/>
    <property type="match status" value="1"/>
</dbReference>
<dbReference type="Pfam" id="PF11716">
    <property type="entry name" value="MDMPI_N"/>
    <property type="match status" value="1"/>
</dbReference>
<dbReference type="Gene3D" id="1.20.120.450">
    <property type="entry name" value="dinb family like domain"/>
    <property type="match status" value="1"/>
</dbReference>
<dbReference type="AlphaFoldDB" id="A0A1C5IQ10"/>
<feature type="domain" description="Mycothiol-dependent maleylpyruvate isomerase metal-binding" evidence="2">
    <location>
        <begin position="16"/>
        <end position="126"/>
    </location>
</feature>
<dbReference type="RefSeq" id="WP_091062976.1">
    <property type="nucleotide sequence ID" value="NZ_FMDM01000006.1"/>
</dbReference>
<organism evidence="3 4">
    <name type="scientific">Micromonospora humi</name>
    <dbReference type="NCBI Taxonomy" id="745366"/>
    <lineage>
        <taxon>Bacteria</taxon>
        <taxon>Bacillati</taxon>
        <taxon>Actinomycetota</taxon>
        <taxon>Actinomycetes</taxon>
        <taxon>Micromonosporales</taxon>
        <taxon>Micromonosporaceae</taxon>
        <taxon>Micromonospora</taxon>
    </lineage>
</organism>
<reference evidence="4" key="1">
    <citation type="submission" date="2016-06" db="EMBL/GenBank/DDBJ databases">
        <authorList>
            <person name="Varghese N."/>
            <person name="Submissions Spin"/>
        </authorList>
    </citation>
    <scope>NUCLEOTIDE SEQUENCE [LARGE SCALE GENOMIC DNA]</scope>
    <source>
        <strain evidence="4">DSM 45647</strain>
    </source>
</reference>
<evidence type="ECO:0000313" key="4">
    <source>
        <dbReference type="Proteomes" id="UP000199360"/>
    </source>
</evidence>
<keyword evidence="4" id="KW-1185">Reference proteome</keyword>
<name>A0A1C5IQ10_9ACTN</name>
<dbReference type="Proteomes" id="UP000199360">
    <property type="component" value="Unassembled WGS sequence"/>
</dbReference>
<dbReference type="NCBIfam" id="TIGR03086">
    <property type="entry name" value="TIGR03086 family metal-binding protein"/>
    <property type="match status" value="1"/>
</dbReference>
<feature type="region of interest" description="Disordered" evidence="1">
    <location>
        <begin position="170"/>
        <end position="189"/>
    </location>
</feature>
<dbReference type="GO" id="GO:0046872">
    <property type="term" value="F:metal ion binding"/>
    <property type="evidence" value="ECO:0007669"/>
    <property type="project" value="InterPro"/>
</dbReference>
<dbReference type="NCBIfam" id="TIGR03083">
    <property type="entry name" value="maleylpyruvate isomerase family mycothiol-dependent enzyme"/>
    <property type="match status" value="1"/>
</dbReference>
<dbReference type="InterPro" id="IPR024344">
    <property type="entry name" value="MDMPI_metal-binding"/>
</dbReference>
<dbReference type="InterPro" id="IPR034660">
    <property type="entry name" value="DinB/YfiT-like"/>
</dbReference>
<evidence type="ECO:0000256" key="1">
    <source>
        <dbReference type="SAM" id="MobiDB-lite"/>
    </source>
</evidence>
<dbReference type="OrthoDB" id="5185819at2"/>
<dbReference type="EMBL" id="FMDM01000006">
    <property type="protein sequence ID" value="SCG60089.1"/>
    <property type="molecule type" value="Genomic_DNA"/>
</dbReference>
<dbReference type="STRING" id="745366.GA0070213_106293"/>
<accession>A0A1C5IQ10</accession>